<proteinExistence type="predicted"/>
<organism evidence="3">
    <name type="scientific">Setaria italica</name>
    <name type="common">Foxtail millet</name>
    <name type="synonym">Panicum italicum</name>
    <dbReference type="NCBI Taxonomy" id="4555"/>
    <lineage>
        <taxon>Eukaryota</taxon>
        <taxon>Viridiplantae</taxon>
        <taxon>Streptophyta</taxon>
        <taxon>Embryophyta</taxon>
        <taxon>Tracheophyta</taxon>
        <taxon>Spermatophyta</taxon>
        <taxon>Magnoliopsida</taxon>
        <taxon>Liliopsida</taxon>
        <taxon>Poales</taxon>
        <taxon>Poaceae</taxon>
        <taxon>PACMAD clade</taxon>
        <taxon>Panicoideae</taxon>
        <taxon>Panicodae</taxon>
        <taxon>Paniceae</taxon>
        <taxon>Cenchrinae</taxon>
        <taxon>Setaria</taxon>
    </lineage>
</organism>
<dbReference type="InterPro" id="IPR001878">
    <property type="entry name" value="Znf_CCHC"/>
</dbReference>
<dbReference type="GO" id="GO:0003676">
    <property type="term" value="F:nucleic acid binding"/>
    <property type="evidence" value="ECO:0007669"/>
    <property type="project" value="InterPro"/>
</dbReference>
<feature type="region of interest" description="Disordered" evidence="1">
    <location>
        <begin position="193"/>
        <end position="271"/>
    </location>
</feature>
<accession>A0A368RMN7</accession>
<evidence type="ECO:0000259" key="2">
    <source>
        <dbReference type="SMART" id="SM00343"/>
    </source>
</evidence>
<dbReference type="SMART" id="SM00343">
    <property type="entry name" value="ZnF_C2HC"/>
    <property type="match status" value="2"/>
</dbReference>
<dbReference type="EMBL" id="CM003533">
    <property type="protein sequence ID" value="RCV31455.1"/>
    <property type="molecule type" value="Genomic_DNA"/>
</dbReference>
<evidence type="ECO:0000313" key="3">
    <source>
        <dbReference type="EMBL" id="RCV31455.1"/>
    </source>
</evidence>
<dbReference type="OrthoDB" id="696974at2759"/>
<reference evidence="3" key="1">
    <citation type="journal article" date="2012" name="Nat. Biotechnol.">
        <title>Reference genome sequence of the model plant Setaria.</title>
        <authorList>
            <person name="Bennetzen J.L."/>
            <person name="Schmutz J."/>
            <person name="Wang H."/>
            <person name="Percifield R."/>
            <person name="Hawkins J."/>
            <person name="Pontaroli A.C."/>
            <person name="Estep M."/>
            <person name="Feng L."/>
            <person name="Vaughn J.N."/>
            <person name="Grimwood J."/>
            <person name="Jenkins J."/>
            <person name="Barry K."/>
            <person name="Lindquist E."/>
            <person name="Hellsten U."/>
            <person name="Deshpande S."/>
            <person name="Wang X."/>
            <person name="Wu X."/>
            <person name="Mitros T."/>
            <person name="Triplett J."/>
            <person name="Yang X."/>
            <person name="Ye C.Y."/>
            <person name="Mauro-Herrera M."/>
            <person name="Wang L."/>
            <person name="Li P."/>
            <person name="Sharma M."/>
            <person name="Sharma R."/>
            <person name="Ronald P.C."/>
            <person name="Panaud O."/>
            <person name="Kellogg E.A."/>
            <person name="Brutnell T.P."/>
            <person name="Doust A.N."/>
            <person name="Tuskan G.A."/>
            <person name="Rokhsar D."/>
            <person name="Devos K.M."/>
        </authorList>
    </citation>
    <scope>NUCLEOTIDE SEQUENCE [LARGE SCALE GENOMIC DNA]</scope>
    <source>
        <strain evidence="3">Yugu1</strain>
    </source>
</reference>
<feature type="domain" description="CCHC-type" evidence="2">
    <location>
        <begin position="313"/>
        <end position="329"/>
    </location>
</feature>
<dbReference type="AlphaFoldDB" id="A0A368RMN7"/>
<evidence type="ECO:0000256" key="1">
    <source>
        <dbReference type="SAM" id="MobiDB-lite"/>
    </source>
</evidence>
<feature type="compositionally biased region" description="Basic and acidic residues" evidence="1">
    <location>
        <begin position="250"/>
        <end position="264"/>
    </location>
</feature>
<name>A0A368RMN7_SETIT</name>
<dbReference type="GO" id="GO:0008270">
    <property type="term" value="F:zinc ion binding"/>
    <property type="evidence" value="ECO:0007669"/>
    <property type="project" value="InterPro"/>
</dbReference>
<dbReference type="SUPFAM" id="SSF57756">
    <property type="entry name" value="Retrovirus zinc finger-like domains"/>
    <property type="match status" value="1"/>
</dbReference>
<sequence length="482" mass="52224">MLLRPSGTTDKKQSLSTAKGTVHLHSAYHQFFCTIMRIKITATTQPPREQISTLLKPKASALPARSTLVLASFVQGMARHLLRPLLCFTVVVVVTAAAGSVDFRAELNHPYASSSLSSEEFIGHAASYLSSVLSFHLTAPPDLIRARAVKVGVFCAYLSNRNVVNLLLVQGHLEFHHQVFRLHASEAQAAAMARTLREEDPPINAKPLSVPNTRATRGHADHTPATRAAPRIRRDSAFTPNAAPGLLPQPRHDSTSPIGTERRVPVTSFCPPAFTPPPTLAGQPYLQAALTVTPSLTSPTPPPPPPIPLRHQRCHRCLARDHRVRDCRDPIRCRLCRGSGHRGYACPMVFPRELTPHPRRRPTIPLPASRVPRTRVLANKPLRHSARLAAKDDGVYQNATAKATQLKSLQNSLALCSVAVQTHVVKKKLLTKTKKPIANIDLVKLADVAGLGDAAIKALDQVLTIGAATAHQLDSALAGPDA</sequence>
<feature type="domain" description="CCHC-type" evidence="2">
    <location>
        <begin position="332"/>
        <end position="348"/>
    </location>
</feature>
<dbReference type="InterPro" id="IPR036875">
    <property type="entry name" value="Znf_CCHC_sf"/>
</dbReference>
<gene>
    <name evidence="3" type="ORF">SETIT_6G178700v2</name>
</gene>
<reference evidence="3" key="2">
    <citation type="submission" date="2015-07" db="EMBL/GenBank/DDBJ databases">
        <authorList>
            <person name="Noorani M."/>
        </authorList>
    </citation>
    <scope>NUCLEOTIDE SEQUENCE</scope>
    <source>
        <strain evidence="3">Yugu1</strain>
    </source>
</reference>
<protein>
    <recommendedName>
        <fullName evidence="2">CCHC-type domain-containing protein</fullName>
    </recommendedName>
</protein>